<dbReference type="EMBL" id="JBHSMZ010000004">
    <property type="protein sequence ID" value="MFC5548165.1"/>
    <property type="molecule type" value="Genomic_DNA"/>
</dbReference>
<gene>
    <name evidence="1" type="ORF">ACFPO9_06515</name>
</gene>
<dbReference type="RefSeq" id="WP_379768626.1">
    <property type="nucleotide sequence ID" value="NZ_JBHSMZ010000004.1"/>
</dbReference>
<proteinExistence type="predicted"/>
<dbReference type="Proteomes" id="UP001596086">
    <property type="component" value="Unassembled WGS sequence"/>
</dbReference>
<evidence type="ECO:0000313" key="2">
    <source>
        <dbReference type="Proteomes" id="UP001596086"/>
    </source>
</evidence>
<keyword evidence="2" id="KW-1185">Reference proteome</keyword>
<name>A0ABW0RX47_9BURK</name>
<protein>
    <submittedName>
        <fullName evidence="1">Uncharacterized protein</fullName>
    </submittedName>
</protein>
<organism evidence="1 2">
    <name type="scientific">Massilia aerilata</name>
    <dbReference type="NCBI Taxonomy" id="453817"/>
    <lineage>
        <taxon>Bacteria</taxon>
        <taxon>Pseudomonadati</taxon>
        <taxon>Pseudomonadota</taxon>
        <taxon>Betaproteobacteria</taxon>
        <taxon>Burkholderiales</taxon>
        <taxon>Oxalobacteraceae</taxon>
        <taxon>Telluria group</taxon>
        <taxon>Massilia</taxon>
    </lineage>
</organism>
<evidence type="ECO:0000313" key="1">
    <source>
        <dbReference type="EMBL" id="MFC5548165.1"/>
    </source>
</evidence>
<sequence>MTGPVPNSQDEPLDLDAYAHQLRLLKSAHCCRPVLYQGKHQFINSLTVHHGGSGIGMIVWLKGITDAIDSADIQIKPTAPSEENSNA</sequence>
<reference evidence="2" key="1">
    <citation type="journal article" date="2019" name="Int. J. Syst. Evol. Microbiol.">
        <title>The Global Catalogue of Microorganisms (GCM) 10K type strain sequencing project: providing services to taxonomists for standard genome sequencing and annotation.</title>
        <authorList>
            <consortium name="The Broad Institute Genomics Platform"/>
            <consortium name="The Broad Institute Genome Sequencing Center for Infectious Disease"/>
            <person name="Wu L."/>
            <person name="Ma J."/>
        </authorList>
    </citation>
    <scope>NUCLEOTIDE SEQUENCE [LARGE SCALE GENOMIC DNA]</scope>
    <source>
        <strain evidence="2">CGMCC 4.5798</strain>
    </source>
</reference>
<accession>A0ABW0RX47</accession>
<comment type="caution">
    <text evidence="1">The sequence shown here is derived from an EMBL/GenBank/DDBJ whole genome shotgun (WGS) entry which is preliminary data.</text>
</comment>